<dbReference type="OrthoDB" id="432719at2759"/>
<organism evidence="11 12">
    <name type="scientific">Phytophthora megakarya</name>
    <dbReference type="NCBI Taxonomy" id="4795"/>
    <lineage>
        <taxon>Eukaryota</taxon>
        <taxon>Sar</taxon>
        <taxon>Stramenopiles</taxon>
        <taxon>Oomycota</taxon>
        <taxon>Peronosporomycetes</taxon>
        <taxon>Peronosporales</taxon>
        <taxon>Peronosporaceae</taxon>
        <taxon>Phytophthora</taxon>
    </lineage>
</organism>
<evidence type="ECO:0000256" key="1">
    <source>
        <dbReference type="ARBA" id="ARBA00004370"/>
    </source>
</evidence>
<dbReference type="InterPro" id="IPR036163">
    <property type="entry name" value="HMA_dom_sf"/>
</dbReference>
<dbReference type="Pfam" id="PF00122">
    <property type="entry name" value="E1-E2_ATPase"/>
    <property type="match status" value="1"/>
</dbReference>
<dbReference type="GO" id="GO:0016887">
    <property type="term" value="F:ATP hydrolysis activity"/>
    <property type="evidence" value="ECO:0007669"/>
    <property type="project" value="InterPro"/>
</dbReference>
<dbReference type="InterPro" id="IPR008250">
    <property type="entry name" value="ATPase_P-typ_transduc_dom_A_sf"/>
</dbReference>
<dbReference type="FunFam" id="3.30.70.100:FF:000033">
    <property type="entry name" value="Copper-transporting ATPase HMA5"/>
    <property type="match status" value="1"/>
</dbReference>
<dbReference type="PRINTS" id="PR00942">
    <property type="entry name" value="CUATPASEI"/>
</dbReference>
<feature type="transmembrane region" description="Helical" evidence="9">
    <location>
        <begin position="278"/>
        <end position="297"/>
    </location>
</feature>
<evidence type="ECO:0000313" key="12">
    <source>
        <dbReference type="Proteomes" id="UP000198211"/>
    </source>
</evidence>
<name>A0A225UNX2_9STRA</name>
<dbReference type="CDD" id="cd00371">
    <property type="entry name" value="HMA"/>
    <property type="match status" value="3"/>
</dbReference>
<dbReference type="PANTHER" id="PTHR46594">
    <property type="entry name" value="P-TYPE CATION-TRANSPORTING ATPASE"/>
    <property type="match status" value="1"/>
</dbReference>
<dbReference type="FunFam" id="3.30.70.100:FF:000005">
    <property type="entry name" value="Copper-exporting P-type ATPase A"/>
    <property type="match status" value="1"/>
</dbReference>
<evidence type="ECO:0000256" key="8">
    <source>
        <dbReference type="SAM" id="MobiDB-lite"/>
    </source>
</evidence>
<keyword evidence="3" id="KW-0479">Metal-binding</keyword>
<dbReference type="GO" id="GO:0005524">
    <property type="term" value="F:ATP binding"/>
    <property type="evidence" value="ECO:0007669"/>
    <property type="project" value="InterPro"/>
</dbReference>
<dbReference type="NCBIfam" id="TIGR00003">
    <property type="entry name" value="copper ion binding protein"/>
    <property type="match status" value="2"/>
</dbReference>
<dbReference type="GO" id="GO:0016020">
    <property type="term" value="C:membrane"/>
    <property type="evidence" value="ECO:0007669"/>
    <property type="project" value="UniProtKB-SubCell"/>
</dbReference>
<dbReference type="InterPro" id="IPR006121">
    <property type="entry name" value="HMA_dom"/>
</dbReference>
<gene>
    <name evidence="11" type="ORF">PHMEG_00035575</name>
</gene>
<feature type="non-terminal residue" evidence="11">
    <location>
        <position position="599"/>
    </location>
</feature>
<dbReference type="NCBIfam" id="TIGR01494">
    <property type="entry name" value="ATPase_P-type"/>
    <property type="match status" value="1"/>
</dbReference>
<dbReference type="Proteomes" id="UP000198211">
    <property type="component" value="Unassembled WGS sequence"/>
</dbReference>
<dbReference type="EMBL" id="NBNE01014058">
    <property type="protein sequence ID" value="OWY94640.1"/>
    <property type="molecule type" value="Genomic_DNA"/>
</dbReference>
<sequence length="599" mass="65126">MSCAKNCAREVQQALRATEGVLDASVDFTSKRATVLVDPVRQFNDEVLLKGVQEAGSKFDARVIRSSCEVPSSTVVNSEENNADKLKNPEKTSGSAEDVTVAVGEADEDEYVSATLLIGGMTCNTCATSVENVLKQVVGVISAAVSFATEKAVVRYDKEVVDIPALIEAVEEVGYEVSFLSGGKSELGKATLLIGGMTCNSCANSVENALKNTKGVSSVIVSFATEKAVVCFDKDVVGIRTLIESVENVGYEASFVTGTDAQKALEDQRAKEIKRYRLDFTIALLFTIPILLIMLVFENITRFEHDLMSEVFRGLSWEAFVVAILATPVQFYSARRFHIDAWKGVKNRVLGMAFLVSMATNVAYMYGWFTIIRAIVLDDVDVTNMDMFMTSSVLILFVVLGKLLEVTAKGKTSAALTKLMELQVKSATLLIFTEDGVNIREEKIVPIELVQRGDILKVVRGSSIPTDGVIVYGEARVDESMLTGESRTIKKLVDDRVLGATLNVDGLFHMKVTGVDTDTALSQIIRLVEDAQTSKAPIQEYADYISSIFVPTVVGLAVATFIIWYILCVVDAVPESWIPDSDGKFVFALDFGIATLVVA</sequence>
<evidence type="ECO:0000256" key="6">
    <source>
        <dbReference type="ARBA" id="ARBA00023008"/>
    </source>
</evidence>
<reference evidence="12" key="1">
    <citation type="submission" date="2017-03" db="EMBL/GenBank/DDBJ databases">
        <title>Phytopthora megakarya and P. palmivora, two closely related causual agents of cacao black pod achieved similar genome size and gene model numbers by different mechanisms.</title>
        <authorList>
            <person name="Ali S."/>
            <person name="Shao J."/>
            <person name="Larry D.J."/>
            <person name="Kronmiller B."/>
            <person name="Shen D."/>
            <person name="Strem M.D."/>
            <person name="Melnick R.L."/>
            <person name="Guiltinan M.J."/>
            <person name="Tyler B.M."/>
            <person name="Meinhardt L.W."/>
            <person name="Bailey B.A."/>
        </authorList>
    </citation>
    <scope>NUCLEOTIDE SEQUENCE [LARGE SCALE GENOMIC DNA]</scope>
    <source>
        <strain evidence="12">zdho120</strain>
    </source>
</reference>
<dbReference type="STRING" id="4795.A0A225UNX2"/>
<dbReference type="GO" id="GO:0005507">
    <property type="term" value="F:copper ion binding"/>
    <property type="evidence" value="ECO:0007669"/>
    <property type="project" value="InterPro"/>
</dbReference>
<comment type="caution">
    <text evidence="11">The sequence shown here is derived from an EMBL/GenBank/DDBJ whole genome shotgun (WGS) entry which is preliminary data.</text>
</comment>
<dbReference type="InterPro" id="IPR001757">
    <property type="entry name" value="P_typ_ATPase"/>
</dbReference>
<dbReference type="PROSITE" id="PS50846">
    <property type="entry name" value="HMA_2"/>
    <property type="match status" value="3"/>
</dbReference>
<keyword evidence="12" id="KW-1185">Reference proteome</keyword>
<keyword evidence="7 9" id="KW-0472">Membrane</keyword>
<dbReference type="InterPro" id="IPR006122">
    <property type="entry name" value="HMA_Cu_ion-bd"/>
</dbReference>
<keyword evidence="4" id="KW-0677">Repeat</keyword>
<dbReference type="PRINTS" id="PR00943">
    <property type="entry name" value="CUATPASE"/>
</dbReference>
<evidence type="ECO:0000256" key="7">
    <source>
        <dbReference type="ARBA" id="ARBA00023136"/>
    </source>
</evidence>
<comment type="subcellular location">
    <subcellularLocation>
        <location evidence="1">Membrane</location>
    </subcellularLocation>
</comment>
<feature type="domain" description="HMA" evidence="10">
    <location>
        <begin position="188"/>
        <end position="254"/>
    </location>
</feature>
<evidence type="ECO:0000313" key="11">
    <source>
        <dbReference type="EMBL" id="OWY94640.1"/>
    </source>
</evidence>
<dbReference type="Gene3D" id="2.70.150.10">
    <property type="entry name" value="Calcium-transporting ATPase, cytoplasmic transduction domain A"/>
    <property type="match status" value="1"/>
</dbReference>
<evidence type="ECO:0000256" key="3">
    <source>
        <dbReference type="ARBA" id="ARBA00022723"/>
    </source>
</evidence>
<dbReference type="Pfam" id="PF00403">
    <property type="entry name" value="HMA"/>
    <property type="match status" value="3"/>
</dbReference>
<dbReference type="AlphaFoldDB" id="A0A225UNX2"/>
<proteinExistence type="predicted"/>
<feature type="region of interest" description="Disordered" evidence="8">
    <location>
        <begin position="74"/>
        <end position="97"/>
    </location>
</feature>
<keyword evidence="5 9" id="KW-1133">Transmembrane helix</keyword>
<accession>A0A225UNX2</accession>
<feature type="transmembrane region" description="Helical" evidence="9">
    <location>
        <begin position="349"/>
        <end position="375"/>
    </location>
</feature>
<evidence type="ECO:0000256" key="2">
    <source>
        <dbReference type="ARBA" id="ARBA00022692"/>
    </source>
</evidence>
<feature type="transmembrane region" description="Helical" evidence="9">
    <location>
        <begin position="387"/>
        <end position="404"/>
    </location>
</feature>
<feature type="domain" description="HMA" evidence="10">
    <location>
        <begin position="112"/>
        <end position="178"/>
    </location>
</feature>
<dbReference type="PROSITE" id="PS01047">
    <property type="entry name" value="HMA_1"/>
    <property type="match status" value="2"/>
</dbReference>
<evidence type="ECO:0000259" key="10">
    <source>
        <dbReference type="PROSITE" id="PS50846"/>
    </source>
</evidence>
<evidence type="ECO:0000256" key="9">
    <source>
        <dbReference type="SAM" id="Phobius"/>
    </source>
</evidence>
<dbReference type="SUPFAM" id="SSF81653">
    <property type="entry name" value="Calcium ATPase, transduction domain A"/>
    <property type="match status" value="1"/>
</dbReference>
<dbReference type="Gene3D" id="3.30.70.100">
    <property type="match status" value="3"/>
</dbReference>
<feature type="domain" description="HMA" evidence="10">
    <location>
        <begin position="1"/>
        <end position="60"/>
    </location>
</feature>
<evidence type="ECO:0000256" key="4">
    <source>
        <dbReference type="ARBA" id="ARBA00022737"/>
    </source>
</evidence>
<evidence type="ECO:0000256" key="5">
    <source>
        <dbReference type="ARBA" id="ARBA00022989"/>
    </source>
</evidence>
<dbReference type="SUPFAM" id="SSF55008">
    <property type="entry name" value="HMA, heavy metal-associated domain"/>
    <property type="match status" value="3"/>
</dbReference>
<feature type="transmembrane region" description="Helical" evidence="9">
    <location>
        <begin position="544"/>
        <end position="567"/>
    </location>
</feature>
<keyword evidence="6" id="KW-0186">Copper</keyword>
<dbReference type="FunFam" id="2.70.150.10:FF:000002">
    <property type="entry name" value="Copper-transporting ATPase 1, putative"/>
    <property type="match status" value="1"/>
</dbReference>
<dbReference type="PANTHER" id="PTHR46594:SF4">
    <property type="entry name" value="P-TYPE CATION-TRANSPORTING ATPASE"/>
    <property type="match status" value="1"/>
</dbReference>
<keyword evidence="2 9" id="KW-0812">Transmembrane</keyword>
<dbReference type="InterPro" id="IPR059000">
    <property type="entry name" value="ATPase_P-type_domA"/>
</dbReference>
<dbReference type="InterPro" id="IPR017969">
    <property type="entry name" value="Heavy-metal-associated_CS"/>
</dbReference>
<feature type="transmembrane region" description="Helical" evidence="9">
    <location>
        <begin position="317"/>
        <end position="337"/>
    </location>
</feature>
<protein>
    <submittedName>
        <fullName evidence="11">Copper-transporting ATPase</fullName>
    </submittedName>
</protein>